<dbReference type="STRING" id="1748243.Tel_01425"/>
<dbReference type="EMBL" id="CP013099">
    <property type="protein sequence ID" value="ALP51903.1"/>
    <property type="molecule type" value="Genomic_DNA"/>
</dbReference>
<organism evidence="1 2">
    <name type="scientific">Candidatus Tenderia electrophaga</name>
    <dbReference type="NCBI Taxonomy" id="1748243"/>
    <lineage>
        <taxon>Bacteria</taxon>
        <taxon>Pseudomonadati</taxon>
        <taxon>Pseudomonadota</taxon>
        <taxon>Gammaproteobacteria</taxon>
        <taxon>Candidatus Tenderiales</taxon>
        <taxon>Candidatus Tenderiaceae</taxon>
        <taxon>Candidatus Tenderia</taxon>
    </lineage>
</organism>
<evidence type="ECO:0000313" key="2">
    <source>
        <dbReference type="Proteomes" id="UP000055136"/>
    </source>
</evidence>
<accession>A0A0S2T9T2</accession>
<dbReference type="InterPro" id="IPR038690">
    <property type="entry name" value="NusG_2_sf"/>
</dbReference>
<gene>
    <name evidence="1" type="ORF">Tel_01425</name>
</gene>
<dbReference type="Proteomes" id="UP000055136">
    <property type="component" value="Chromosome"/>
</dbReference>
<name>A0A0S2T9T2_9GAMM</name>
<evidence type="ECO:0000313" key="1">
    <source>
        <dbReference type="EMBL" id="ALP51903.1"/>
    </source>
</evidence>
<protein>
    <submittedName>
        <fullName evidence="1">Uncharacterized protein</fullName>
    </submittedName>
</protein>
<proteinExistence type="predicted"/>
<dbReference type="CDD" id="cd09910">
    <property type="entry name" value="NGN-insert_like"/>
    <property type="match status" value="1"/>
</dbReference>
<dbReference type="AlphaFoldDB" id="A0A0S2T9T2"/>
<dbReference type="Gene3D" id="2.60.320.10">
    <property type="entry name" value="N-utilization substance G protein NusG, insert domain"/>
    <property type="match status" value="1"/>
</dbReference>
<dbReference type="Pfam" id="PF07009">
    <property type="entry name" value="NusG_II"/>
    <property type="match status" value="1"/>
</dbReference>
<keyword evidence="2" id="KW-1185">Reference proteome</keyword>
<dbReference type="KEGG" id="tee:Tel_01425"/>
<reference evidence="1" key="1">
    <citation type="submission" date="2015-10" db="EMBL/GenBank/DDBJ databases">
        <title>Description of Candidatus Tenderia electrophaga gen. nov, sp. nov., an Uncultivated Electroautotroph from a Biocathode Enrichment.</title>
        <authorList>
            <person name="Eddie B.J."/>
            <person name="Malanoski A.P."/>
            <person name="Wang Z."/>
            <person name="Hall R.J."/>
            <person name="Oh S.D."/>
            <person name="Heiner C."/>
            <person name="Lin B."/>
            <person name="Strycharz-Glaven S.M."/>
        </authorList>
    </citation>
    <scope>NUCLEOTIDE SEQUENCE [LARGE SCALE GENOMIC DNA]</scope>
    <source>
        <strain evidence="1">NRL1</strain>
    </source>
</reference>
<sequence>MTRADTLVIALALLLLPVLYFQFWGNSSAGEVVQIRVAGGDDLTLPLDRDKQITVSGALGDSIIEIKDRQVRFIHSPCQGKQCVQTGWLRRDGELAACLPNGVTVQMVGRDKRYDAVNF</sequence>